<comment type="caution">
    <text evidence="1">The sequence shown here is derived from an EMBL/GenBank/DDBJ whole genome shotgun (WGS) entry which is preliminary data.</text>
</comment>
<dbReference type="EMBL" id="JACGCI010000027">
    <property type="protein sequence ID" value="KAF6756123.1"/>
    <property type="molecule type" value="Genomic_DNA"/>
</dbReference>
<dbReference type="Proteomes" id="UP000521943">
    <property type="component" value="Unassembled WGS sequence"/>
</dbReference>
<gene>
    <name evidence="1" type="ORF">DFP72DRAFT_1066939</name>
</gene>
<evidence type="ECO:0008006" key="3">
    <source>
        <dbReference type="Google" id="ProtNLM"/>
    </source>
</evidence>
<evidence type="ECO:0000313" key="2">
    <source>
        <dbReference type="Proteomes" id="UP000521943"/>
    </source>
</evidence>
<evidence type="ECO:0000313" key="1">
    <source>
        <dbReference type="EMBL" id="KAF6756123.1"/>
    </source>
</evidence>
<reference evidence="1 2" key="1">
    <citation type="submission" date="2020-07" db="EMBL/GenBank/DDBJ databases">
        <title>Comparative genomics of pyrophilous fungi reveals a link between fire events and developmental genes.</title>
        <authorList>
            <consortium name="DOE Joint Genome Institute"/>
            <person name="Steindorff A.S."/>
            <person name="Carver A."/>
            <person name="Calhoun S."/>
            <person name="Stillman K."/>
            <person name="Liu H."/>
            <person name="Lipzen A."/>
            <person name="Pangilinan J."/>
            <person name="Labutti K."/>
            <person name="Bruns T.D."/>
            <person name="Grigoriev I.V."/>
        </authorList>
    </citation>
    <scope>NUCLEOTIDE SEQUENCE [LARGE SCALE GENOMIC DNA]</scope>
    <source>
        <strain evidence="1 2">CBS 144469</strain>
    </source>
</reference>
<keyword evidence="2" id="KW-1185">Reference proteome</keyword>
<organism evidence="1 2">
    <name type="scientific">Ephemerocybe angulata</name>
    <dbReference type="NCBI Taxonomy" id="980116"/>
    <lineage>
        <taxon>Eukaryota</taxon>
        <taxon>Fungi</taxon>
        <taxon>Dikarya</taxon>
        <taxon>Basidiomycota</taxon>
        <taxon>Agaricomycotina</taxon>
        <taxon>Agaricomycetes</taxon>
        <taxon>Agaricomycetidae</taxon>
        <taxon>Agaricales</taxon>
        <taxon>Agaricineae</taxon>
        <taxon>Psathyrellaceae</taxon>
        <taxon>Ephemerocybe</taxon>
    </lineage>
</organism>
<name>A0A8H6M571_9AGAR</name>
<protein>
    <recommendedName>
        <fullName evidence="3">F-box domain-containing protein</fullName>
    </recommendedName>
</protein>
<accession>A0A8H6M571</accession>
<sequence>MHPSPVLTSPILTRREPIPEPTLLSLANETLALVAGGLYSTSAHLSSFMLVCRRAALAAEHVRYSALTISGNQGRRLLTTLLSGTITTHRYRSMVHRVWYRGWADTDMHLNASLLSELLPLLSNVMALWLDANPLDTMYLMERLRKHGLVRERLHPAFVLSDMSTSSPYSPWTMHNLQHVRLTGDPVMAGIAFNRRLVSLDLSHVLDHDEFANFITGAEDSLLGLKTLSIKLEKTITILPAFPLISDTFPNLRNLSLEQKSLVVKDVLQYLATPNELFGNLQTLALNRIYSYRIPRWGAVFPYTGLTRAQMEVEVAQVAVHHKTVSCIGVGCDVFEMGRGCEFERRTLRYPEIDYWSSIFGRELELVRFVGTPLHIIPQPVGPDWVSI</sequence>
<proteinExistence type="predicted"/>
<dbReference type="AlphaFoldDB" id="A0A8H6M571"/>